<protein>
    <submittedName>
        <fullName evidence="2">8788_t:CDS:1</fullName>
    </submittedName>
</protein>
<dbReference type="InterPro" id="IPR003131">
    <property type="entry name" value="T1-type_BTB"/>
</dbReference>
<evidence type="ECO:0000313" key="2">
    <source>
        <dbReference type="EMBL" id="CAG8584631.1"/>
    </source>
</evidence>
<organism evidence="2 3">
    <name type="scientific">Racocetra fulgida</name>
    <dbReference type="NCBI Taxonomy" id="60492"/>
    <lineage>
        <taxon>Eukaryota</taxon>
        <taxon>Fungi</taxon>
        <taxon>Fungi incertae sedis</taxon>
        <taxon>Mucoromycota</taxon>
        <taxon>Glomeromycotina</taxon>
        <taxon>Glomeromycetes</taxon>
        <taxon>Diversisporales</taxon>
        <taxon>Gigasporaceae</taxon>
        <taxon>Racocetra</taxon>
    </lineage>
</organism>
<evidence type="ECO:0000259" key="1">
    <source>
        <dbReference type="SMART" id="SM00225"/>
    </source>
</evidence>
<accession>A0A9N9C0S3</accession>
<reference evidence="2" key="1">
    <citation type="submission" date="2021-06" db="EMBL/GenBank/DDBJ databases">
        <authorList>
            <person name="Kallberg Y."/>
            <person name="Tangrot J."/>
            <person name="Rosling A."/>
        </authorList>
    </citation>
    <scope>NUCLEOTIDE SEQUENCE</scope>
    <source>
        <strain evidence="2">IN212</strain>
    </source>
</reference>
<dbReference type="GO" id="GO:0051260">
    <property type="term" value="P:protein homooligomerization"/>
    <property type="evidence" value="ECO:0007669"/>
    <property type="project" value="InterPro"/>
</dbReference>
<dbReference type="Proteomes" id="UP000789396">
    <property type="component" value="Unassembled WGS sequence"/>
</dbReference>
<gene>
    <name evidence="2" type="ORF">RFULGI_LOCUS5987</name>
</gene>
<dbReference type="Gene3D" id="3.30.710.10">
    <property type="entry name" value="Potassium Channel Kv1.1, Chain A"/>
    <property type="match status" value="2"/>
</dbReference>
<dbReference type="InterPro" id="IPR000210">
    <property type="entry name" value="BTB/POZ_dom"/>
</dbReference>
<dbReference type="EMBL" id="CAJVPZ010007309">
    <property type="protein sequence ID" value="CAG8584631.1"/>
    <property type="molecule type" value="Genomic_DNA"/>
</dbReference>
<dbReference type="SUPFAM" id="SSF54695">
    <property type="entry name" value="POZ domain"/>
    <property type="match status" value="2"/>
</dbReference>
<keyword evidence="3" id="KW-1185">Reference proteome</keyword>
<feature type="domain" description="BTB" evidence="1">
    <location>
        <begin position="185"/>
        <end position="291"/>
    </location>
</feature>
<dbReference type="InterPro" id="IPR011333">
    <property type="entry name" value="SKP1/BTB/POZ_sf"/>
</dbReference>
<dbReference type="SMART" id="SM00225">
    <property type="entry name" value="BTB"/>
    <property type="match status" value="1"/>
</dbReference>
<sequence>MRYLVNGKEYFFDRNGEMFYYILEFYRTGKLLCPIGSYIKLEKELSYFQIPFDKSELALEASTKAVDRFILCLKKLIISYCENFHDNIILYIAKSGVSMRTKNFCPLLFSDNLIERCTYQILVKLEKQIGEHLVKTFSELELMWNCEPNYSGFLITITFSIKKLFQFKNTQNSVSSLILDNISEEKIILNVGGKKYETFRSILTAQPKTLLGVMFQDRNNCMRHPVNGNEYFFDRNSEIFAYIMEFYQTGKIPWFIFDTTKIIYKQLEEELDYFQIPINKSTIFCSLALEGAASTFKQFILAFEELIIQHCENFRSEISLTIRPGSILVDDRESSLSIERFKMNAYNILIEKEKQIGYHLSKTFCKLGLEWKFEKSERKHYGIEQLLEIFISFSIRIG</sequence>
<name>A0A9N9C0S3_9GLOM</name>
<comment type="caution">
    <text evidence="2">The sequence shown here is derived from an EMBL/GenBank/DDBJ whole genome shotgun (WGS) entry which is preliminary data.</text>
</comment>
<dbReference type="PANTHER" id="PTHR14499">
    <property type="entry name" value="POTASSIUM CHANNEL TETRAMERIZATION DOMAIN-CONTAINING"/>
    <property type="match status" value="1"/>
</dbReference>
<dbReference type="Pfam" id="PF02214">
    <property type="entry name" value="BTB_2"/>
    <property type="match status" value="2"/>
</dbReference>
<evidence type="ECO:0000313" key="3">
    <source>
        <dbReference type="Proteomes" id="UP000789396"/>
    </source>
</evidence>
<dbReference type="PANTHER" id="PTHR14499:SF136">
    <property type="entry name" value="GH08630P"/>
    <property type="match status" value="1"/>
</dbReference>
<proteinExistence type="predicted"/>
<dbReference type="OrthoDB" id="2414723at2759"/>
<dbReference type="AlphaFoldDB" id="A0A9N9C0S3"/>